<sequence>MKGIGMHSLGEEIKLSSMRHWSLEGRSRLVKVLSVSAAKYAMEFNGGALSGYITEERFLWGLNSHQIERFLGLRTHELRPLAQIHALSRLPKPNEVEFKFSAAFPDGDVYTNKDHDNLLAARRAFLDGSDRHTRSMTPVVNAYPPGSGMIPQWRLTVEIPSGGLISTVMPTLPFARENGSIKLYTPHNRGPIR</sequence>
<dbReference type="OrthoDB" id="7855860at2"/>
<evidence type="ECO:0000313" key="2">
    <source>
        <dbReference type="Proteomes" id="UP000294562"/>
    </source>
</evidence>
<proteinExistence type="predicted"/>
<reference evidence="1 2" key="1">
    <citation type="submission" date="2019-03" db="EMBL/GenBank/DDBJ databases">
        <title>Rhodobacteraceae bacterium SM1902, a new member of the family Rhodobacteraceae isolated from Yantai.</title>
        <authorList>
            <person name="Sun Y."/>
        </authorList>
    </citation>
    <scope>NUCLEOTIDE SEQUENCE [LARGE SCALE GENOMIC DNA]</scope>
    <source>
        <strain evidence="1 2">SM1902</strain>
    </source>
</reference>
<keyword evidence="2" id="KW-1185">Reference proteome</keyword>
<dbReference type="EMBL" id="SMZO01000011">
    <property type="protein sequence ID" value="TDL89344.1"/>
    <property type="molecule type" value="Genomic_DNA"/>
</dbReference>
<dbReference type="AlphaFoldDB" id="A0A4R6AZW4"/>
<evidence type="ECO:0000313" key="1">
    <source>
        <dbReference type="EMBL" id="TDL89344.1"/>
    </source>
</evidence>
<dbReference type="Proteomes" id="UP000294562">
    <property type="component" value="Unassembled WGS sequence"/>
</dbReference>
<organism evidence="1 2">
    <name type="scientific">Meridianimarinicoccus aquatilis</name>
    <dbReference type="NCBI Taxonomy" id="2552766"/>
    <lineage>
        <taxon>Bacteria</taxon>
        <taxon>Pseudomonadati</taxon>
        <taxon>Pseudomonadota</taxon>
        <taxon>Alphaproteobacteria</taxon>
        <taxon>Rhodobacterales</taxon>
        <taxon>Paracoccaceae</taxon>
        <taxon>Meridianimarinicoccus</taxon>
    </lineage>
</organism>
<comment type="caution">
    <text evidence="1">The sequence shown here is derived from an EMBL/GenBank/DDBJ whole genome shotgun (WGS) entry which is preliminary data.</text>
</comment>
<accession>A0A4R6AZW4</accession>
<protein>
    <submittedName>
        <fullName evidence="1">Uncharacterized protein</fullName>
    </submittedName>
</protein>
<dbReference type="RefSeq" id="WP_133342142.1">
    <property type="nucleotide sequence ID" value="NZ_SMZO01000011.1"/>
</dbReference>
<name>A0A4R6AZW4_9RHOB</name>
<gene>
    <name evidence="1" type="ORF">E2L05_06760</name>
</gene>